<dbReference type="Pfam" id="PF21770">
    <property type="entry name" value="MgtC_SapB_C"/>
    <property type="match status" value="1"/>
</dbReference>
<dbReference type="InterPro" id="IPR049177">
    <property type="entry name" value="MgtC_SapB_SrpB_YhiD_N"/>
</dbReference>
<keyword evidence="6 9" id="KW-1133">Transmembrane helix</keyword>
<name>A0A226X613_CABSO</name>
<evidence type="ECO:0000313" key="13">
    <source>
        <dbReference type="Proteomes" id="UP000214720"/>
    </source>
</evidence>
<dbReference type="Gene3D" id="3.30.70.260">
    <property type="match status" value="1"/>
</dbReference>
<dbReference type="EMBL" id="MTHB01000058">
    <property type="protein sequence ID" value="OXC78579.1"/>
    <property type="molecule type" value="Genomic_DNA"/>
</dbReference>
<evidence type="ECO:0000256" key="1">
    <source>
        <dbReference type="ARBA" id="ARBA00004651"/>
    </source>
</evidence>
<evidence type="ECO:0000259" key="10">
    <source>
        <dbReference type="Pfam" id="PF02308"/>
    </source>
</evidence>
<keyword evidence="7 9" id="KW-0472">Membrane</keyword>
<evidence type="ECO:0000256" key="5">
    <source>
        <dbReference type="ARBA" id="ARBA00022692"/>
    </source>
</evidence>
<dbReference type="InterPro" id="IPR048640">
    <property type="entry name" value="MgtC-like_C"/>
</dbReference>
<keyword evidence="9" id="KW-0997">Cell inner membrane</keyword>
<dbReference type="PANTHER" id="PTHR33778">
    <property type="entry name" value="PROTEIN MGTC"/>
    <property type="match status" value="1"/>
</dbReference>
<evidence type="ECO:0000259" key="11">
    <source>
        <dbReference type="Pfam" id="PF21770"/>
    </source>
</evidence>
<evidence type="ECO:0000256" key="3">
    <source>
        <dbReference type="ARBA" id="ARBA00013833"/>
    </source>
</evidence>
<comment type="caution">
    <text evidence="12">The sequence shown here is derived from an EMBL/GenBank/DDBJ whole genome shotgun (WGS) entry which is preliminary data.</text>
</comment>
<keyword evidence="5 9" id="KW-0812">Transmembrane</keyword>
<dbReference type="PRINTS" id="PR01837">
    <property type="entry name" value="MGTCSAPBPROT"/>
</dbReference>
<feature type="domain" description="MgtC/SapB/SrpB/YhiD N-terminal" evidence="10">
    <location>
        <begin position="42"/>
        <end position="164"/>
    </location>
</feature>
<comment type="similarity">
    <text evidence="2 9">Belongs to the MgtC/SapB family.</text>
</comment>
<feature type="domain" description="MgtC-like C-terminal" evidence="11">
    <location>
        <begin position="180"/>
        <end position="258"/>
    </location>
</feature>
<evidence type="ECO:0000256" key="8">
    <source>
        <dbReference type="ARBA" id="ARBA00025369"/>
    </source>
</evidence>
<evidence type="ECO:0000256" key="4">
    <source>
        <dbReference type="ARBA" id="ARBA00022475"/>
    </source>
</evidence>
<proteinExistence type="inferred from homology"/>
<feature type="transmembrane region" description="Helical" evidence="9">
    <location>
        <begin position="63"/>
        <end position="83"/>
    </location>
</feature>
<reference evidence="13" key="1">
    <citation type="submission" date="2017-01" db="EMBL/GenBank/DDBJ databases">
        <title>Genome Analysis of Deinococcus marmoris KOPRI26562.</title>
        <authorList>
            <person name="Kim J.H."/>
            <person name="Oh H.-M."/>
        </authorList>
    </citation>
    <scope>NUCLEOTIDE SEQUENCE [LARGE SCALE GENOMIC DNA]</scope>
    <source>
        <strain evidence="13">PAMC 26633</strain>
    </source>
</reference>
<feature type="transmembrane region" description="Helical" evidence="9">
    <location>
        <begin position="95"/>
        <end position="112"/>
    </location>
</feature>
<dbReference type="eggNOG" id="COG1285">
    <property type="taxonomic scope" value="Bacteria"/>
</dbReference>
<organism evidence="12 13">
    <name type="scientific">Caballeronia sordidicola</name>
    <name type="common">Burkholderia sordidicola</name>
    <dbReference type="NCBI Taxonomy" id="196367"/>
    <lineage>
        <taxon>Bacteria</taxon>
        <taxon>Pseudomonadati</taxon>
        <taxon>Pseudomonadota</taxon>
        <taxon>Betaproteobacteria</taxon>
        <taxon>Burkholderiales</taxon>
        <taxon>Burkholderiaceae</taxon>
        <taxon>Caballeronia</taxon>
    </lineage>
</organism>
<gene>
    <name evidence="12" type="ORF">BSU04_11130</name>
</gene>
<sequence length="268" mass="28128">MSRAGIASARPLSVLERPSSGGACEQYNSKNRFMIYDYILPLIAALSCGIAIGLERQMRQRTAGLRTITLVTSGACLFVILGAMTGNGTTTVTQIAAYVVSGVGFLGGGVIMREQGAIQGINTAATLWCSAAVGVLCGASHYGPAIAGTLVILFTNTVLREIGRAINTAPVASADLVRKYVLTVVCRGEDEVNIRALITNSMVSAPLSFQGLSSTDLDDDSRRVEVIATLETHPKYQSKVEAVASRLSMDKGVSSVSWAALDTVPVPD</sequence>
<feature type="transmembrane region" description="Helical" evidence="9">
    <location>
        <begin position="33"/>
        <end position="54"/>
    </location>
</feature>
<keyword evidence="4" id="KW-1003">Cell membrane</keyword>
<evidence type="ECO:0000256" key="7">
    <source>
        <dbReference type="ARBA" id="ARBA00023136"/>
    </source>
</evidence>
<accession>A0A226X613</accession>
<evidence type="ECO:0000256" key="9">
    <source>
        <dbReference type="RuleBase" id="RU365041"/>
    </source>
</evidence>
<dbReference type="PANTHER" id="PTHR33778:SF3">
    <property type="entry name" value="PROTEIN MGTC"/>
    <property type="match status" value="1"/>
</dbReference>
<evidence type="ECO:0000256" key="6">
    <source>
        <dbReference type="ARBA" id="ARBA00022989"/>
    </source>
</evidence>
<evidence type="ECO:0000313" key="12">
    <source>
        <dbReference type="EMBL" id="OXC78579.1"/>
    </source>
</evidence>
<dbReference type="AlphaFoldDB" id="A0A226X613"/>
<dbReference type="Pfam" id="PF02308">
    <property type="entry name" value="MgtC"/>
    <property type="match status" value="1"/>
</dbReference>
<dbReference type="Proteomes" id="UP000214720">
    <property type="component" value="Unassembled WGS sequence"/>
</dbReference>
<comment type="subcellular location">
    <subcellularLocation>
        <location evidence="9">Cell inner membrane</location>
        <topology evidence="9">Multi-pass membrane protein</topology>
    </subcellularLocation>
    <subcellularLocation>
        <location evidence="1">Cell membrane</location>
        <topology evidence="1">Multi-pass membrane protein</topology>
    </subcellularLocation>
</comment>
<dbReference type="GO" id="GO:0005886">
    <property type="term" value="C:plasma membrane"/>
    <property type="evidence" value="ECO:0007669"/>
    <property type="project" value="UniProtKB-SubCell"/>
</dbReference>
<dbReference type="InterPro" id="IPR003416">
    <property type="entry name" value="MgtC/SapB/SrpB/YhiD_fam"/>
</dbReference>
<comment type="function">
    <text evidence="8">Virulence factor required for growth in low Mg(2+) medium and for intramacrophage survival. May be involved in regulating membrane potential by activating Na(+)/K(+)-ATPase.</text>
</comment>
<protein>
    <recommendedName>
        <fullName evidence="3 9">Protein MgtC</fullName>
    </recommendedName>
</protein>
<evidence type="ECO:0000256" key="2">
    <source>
        <dbReference type="ARBA" id="ARBA00009298"/>
    </source>
</evidence>